<reference evidence="2" key="1">
    <citation type="submission" date="2024-04" db="EMBL/GenBank/DDBJ databases">
        <title>Salinicola lusitanus LLJ914,a marine bacterium isolated from the Okinawa Trough.</title>
        <authorList>
            <person name="Li J."/>
        </authorList>
    </citation>
    <scope>NUCLEOTIDE SEQUENCE [LARGE SCALE GENOMIC DNA]</scope>
</reference>
<accession>A0AAW0Q872</accession>
<evidence type="ECO:0000313" key="1">
    <source>
        <dbReference type="EMBL" id="KAK7944375.1"/>
    </source>
</evidence>
<dbReference type="AlphaFoldDB" id="A0AAW0Q872"/>
<proteinExistence type="predicted"/>
<dbReference type="EMBL" id="JBBPFD010000001">
    <property type="protein sequence ID" value="KAK7944375.1"/>
    <property type="molecule type" value="Genomic_DNA"/>
</dbReference>
<keyword evidence="2" id="KW-1185">Reference proteome</keyword>
<gene>
    <name evidence="1" type="ORF">WMY93_000103</name>
</gene>
<evidence type="ECO:0000313" key="2">
    <source>
        <dbReference type="Proteomes" id="UP001460270"/>
    </source>
</evidence>
<dbReference type="Proteomes" id="UP001460270">
    <property type="component" value="Unassembled WGS sequence"/>
</dbReference>
<protein>
    <submittedName>
        <fullName evidence="1">Uncharacterized protein</fullName>
    </submittedName>
</protein>
<organism evidence="1 2">
    <name type="scientific">Mugilogobius chulae</name>
    <name type="common">yellowstripe goby</name>
    <dbReference type="NCBI Taxonomy" id="88201"/>
    <lineage>
        <taxon>Eukaryota</taxon>
        <taxon>Metazoa</taxon>
        <taxon>Chordata</taxon>
        <taxon>Craniata</taxon>
        <taxon>Vertebrata</taxon>
        <taxon>Euteleostomi</taxon>
        <taxon>Actinopterygii</taxon>
        <taxon>Neopterygii</taxon>
        <taxon>Teleostei</taxon>
        <taxon>Neoteleostei</taxon>
        <taxon>Acanthomorphata</taxon>
        <taxon>Gobiaria</taxon>
        <taxon>Gobiiformes</taxon>
        <taxon>Gobioidei</taxon>
        <taxon>Gobiidae</taxon>
        <taxon>Gobionellinae</taxon>
        <taxon>Mugilogobius</taxon>
    </lineage>
</organism>
<name>A0AAW0Q872_9GOBI</name>
<comment type="caution">
    <text evidence="1">The sequence shown here is derived from an EMBL/GenBank/DDBJ whole genome shotgun (WGS) entry which is preliminary data.</text>
</comment>
<sequence>MKDDAILLMHYDEPWRWLWNFSGSSCRSTWGHLGLLFRWDTMSSSLCARTLHDAGTDCPKGRILFPPELCMSDVGCSDRTTAESFSKALGTDGTCGHKHRGERGRATKLDQDVLTLKRTAHEAVKHSEERFKSFVRELESVHTNVTNQIRSLQEREEAKIKQIHDRLQHGDHRADQEQTP</sequence>